<keyword evidence="2" id="KW-1185">Reference proteome</keyword>
<evidence type="ECO:0000313" key="1">
    <source>
        <dbReference type="EMBL" id="MBO3273225.1"/>
    </source>
</evidence>
<evidence type="ECO:0000313" key="2">
    <source>
        <dbReference type="Proteomes" id="UP000670527"/>
    </source>
</evidence>
<comment type="caution">
    <text evidence="1">The sequence shown here is derived from an EMBL/GenBank/DDBJ whole genome shotgun (WGS) entry which is preliminary data.</text>
</comment>
<accession>A0ABS3TKI3</accession>
<proteinExistence type="predicted"/>
<evidence type="ECO:0008006" key="3">
    <source>
        <dbReference type="Google" id="ProtNLM"/>
    </source>
</evidence>
<dbReference type="Proteomes" id="UP000670527">
    <property type="component" value="Unassembled WGS sequence"/>
</dbReference>
<gene>
    <name evidence="1" type="ORF">J4D97_21425</name>
</gene>
<reference evidence="1 2" key="1">
    <citation type="submission" date="2021-03" db="EMBL/GenBank/DDBJ databases">
        <authorList>
            <person name="Kim M.K."/>
        </authorList>
    </citation>
    <scope>NUCLEOTIDE SEQUENCE [LARGE SCALE GENOMIC DNA]</scope>
    <source>
        <strain evidence="1 2">BT507</strain>
    </source>
</reference>
<dbReference type="RefSeq" id="WP_208309368.1">
    <property type="nucleotide sequence ID" value="NZ_JAGETX010000027.1"/>
</dbReference>
<name>A0ABS3TKI3_9BACT</name>
<dbReference type="EMBL" id="JAGETX010000027">
    <property type="protein sequence ID" value="MBO3273225.1"/>
    <property type="molecule type" value="Genomic_DNA"/>
</dbReference>
<sequence length="77" mass="8726">MPQILFYGWQVGYRKVSSTKLFQRYFHASLKQAFGYTNTVLAKQSFILPVETAEEAAEVLAHFQAIGTLCRLVEPAD</sequence>
<organism evidence="1 2">
    <name type="scientific">Hymenobacter defluvii</name>
    <dbReference type="NCBI Taxonomy" id="2054411"/>
    <lineage>
        <taxon>Bacteria</taxon>
        <taxon>Pseudomonadati</taxon>
        <taxon>Bacteroidota</taxon>
        <taxon>Cytophagia</taxon>
        <taxon>Cytophagales</taxon>
        <taxon>Hymenobacteraceae</taxon>
        <taxon>Hymenobacter</taxon>
    </lineage>
</organism>
<protein>
    <recommendedName>
        <fullName evidence="3">SPOR domain-containing protein</fullName>
    </recommendedName>
</protein>